<protein>
    <submittedName>
        <fullName evidence="1">Uncharacterized protein</fullName>
    </submittedName>
</protein>
<proteinExistence type="predicted"/>
<sequence>MVREILVFTPPFPTHAAFHKDLITTYKQHFKMGLVFTGWTNVQPDLHGVEKDSVVLARSELNGGHHPALSTLPRAAELFNGCLEVMKESQPKLIIADYWSIEATLAAKELGITSWTSIPAVIGSYTTQEAFRERLSKEESVRALERLENDGVEIDLNRTEMIFDSLYYPGDANLIYTYVGIPPDDYLDQRFPAPYYLAGNLQAEKSARKETSGETPTIVISLGRRVMSLFSRQPESRDKLRDFIITLTALFNSNKQRVIFYTKGNKILSDYPENWEVNDEYELGNSSANSVLITDGDYNSFHKALVRRTPMVVIPFTNRHQLIGERVEALGIGINIGRNWILDGEINVDNLSSSLAQQIGDATEAIFSDMGFKQSCNSIDLSATSMYALLKSTLYMNNLTVKKPRDIKVRRFPDLPVQFPLAPGQVLFGTDNARIILEEQAGIPRLYIWNDEPYSRLANVPDELPLTLDKYLDALRFDEIGQIDFRSNMPGYTRLLTAFNIFLNGERDLSEMCEKGIEFFANLFGIRILVDHFDPSSNYITAREITHVLRKKEQYQGKTIFYRQNSKGWQQISFDEVEQIISIDGETIEFGREFPDGESIPWEKGVFISSGEPETVEVLKKELKQEVKDLSYVKGIIPIIETTEEVVGIESTVFVGAHNLLSLRKKLDDNQTPYGLLASVADGVIKQNGIEAAVFIVMLMDAFGRTAIAKSDGIQFPEMKKRELLKNAFTTALQQIE</sequence>
<evidence type="ECO:0000313" key="2">
    <source>
        <dbReference type="Proteomes" id="UP000176665"/>
    </source>
</evidence>
<evidence type="ECO:0000313" key="1">
    <source>
        <dbReference type="EMBL" id="OGG03862.1"/>
    </source>
</evidence>
<dbReference type="Gene3D" id="3.40.50.2000">
    <property type="entry name" value="Glycogen Phosphorylase B"/>
    <property type="match status" value="2"/>
</dbReference>
<organism evidence="1 2">
    <name type="scientific">Candidatus Gottesmanbacteria bacterium RBG_16_37_8</name>
    <dbReference type="NCBI Taxonomy" id="1798371"/>
    <lineage>
        <taxon>Bacteria</taxon>
        <taxon>Candidatus Gottesmaniibacteriota</taxon>
    </lineage>
</organism>
<gene>
    <name evidence="1" type="ORF">A2W14_04965</name>
</gene>
<dbReference type="STRING" id="1798371.A2W14_04965"/>
<dbReference type="Proteomes" id="UP000176665">
    <property type="component" value="Unassembled WGS sequence"/>
</dbReference>
<name>A0A1F5YVE3_9BACT</name>
<reference evidence="1 2" key="1">
    <citation type="journal article" date="2016" name="Nat. Commun.">
        <title>Thousands of microbial genomes shed light on interconnected biogeochemical processes in an aquifer system.</title>
        <authorList>
            <person name="Anantharaman K."/>
            <person name="Brown C.T."/>
            <person name="Hug L.A."/>
            <person name="Sharon I."/>
            <person name="Castelle C.J."/>
            <person name="Probst A.J."/>
            <person name="Thomas B.C."/>
            <person name="Singh A."/>
            <person name="Wilkins M.J."/>
            <person name="Karaoz U."/>
            <person name="Brodie E.L."/>
            <person name="Williams K.H."/>
            <person name="Hubbard S.S."/>
            <person name="Banfield J.F."/>
        </authorList>
    </citation>
    <scope>NUCLEOTIDE SEQUENCE [LARGE SCALE GENOMIC DNA]</scope>
</reference>
<comment type="caution">
    <text evidence="1">The sequence shown here is derived from an EMBL/GenBank/DDBJ whole genome shotgun (WGS) entry which is preliminary data.</text>
</comment>
<dbReference type="AlphaFoldDB" id="A0A1F5YVE3"/>
<accession>A0A1F5YVE3</accession>
<dbReference type="EMBL" id="MFJA01000012">
    <property type="protein sequence ID" value="OGG03862.1"/>
    <property type="molecule type" value="Genomic_DNA"/>
</dbReference>
<dbReference type="SUPFAM" id="SSF53756">
    <property type="entry name" value="UDP-Glycosyltransferase/glycogen phosphorylase"/>
    <property type="match status" value="1"/>
</dbReference>